<dbReference type="Proteomes" id="UP000009375">
    <property type="component" value="Unassembled WGS sequence"/>
</dbReference>
<gene>
    <name evidence="10" type="ORF">BJBARM4_0325</name>
</gene>
<comment type="similarity">
    <text evidence="1">Belongs to the DNA polymerase type-B family.</text>
</comment>
<keyword evidence="6" id="KW-0238">DNA-binding</keyword>
<dbReference type="SUPFAM" id="SSF53098">
    <property type="entry name" value="Ribonuclease H-like"/>
    <property type="match status" value="1"/>
</dbReference>
<dbReference type="Pfam" id="PF00136">
    <property type="entry name" value="DNA_pol_B"/>
    <property type="match status" value="1"/>
</dbReference>
<dbReference type="GO" id="GO:0006261">
    <property type="term" value="P:DNA-templated DNA replication"/>
    <property type="evidence" value="ECO:0007669"/>
    <property type="project" value="TreeGrafter"/>
</dbReference>
<organism evidence="10 11">
    <name type="scientific">Candidatus Parvarchaeum acidiphilum ARMAN-4</name>
    <dbReference type="NCBI Taxonomy" id="662760"/>
    <lineage>
        <taxon>Archaea</taxon>
        <taxon>Candidatus Parvarchaeota</taxon>
        <taxon>Candidatus Parvarchaeum</taxon>
    </lineage>
</organism>
<evidence type="ECO:0000313" key="11">
    <source>
        <dbReference type="Proteomes" id="UP000009375"/>
    </source>
</evidence>
<dbReference type="InterPro" id="IPR050240">
    <property type="entry name" value="DNA_pol_type-B"/>
</dbReference>
<comment type="catalytic activity">
    <reaction evidence="7">
        <text>DNA(n) + a 2'-deoxyribonucleoside 5'-triphosphate = DNA(n+1) + diphosphate</text>
        <dbReference type="Rhea" id="RHEA:22508"/>
        <dbReference type="Rhea" id="RHEA-COMP:17339"/>
        <dbReference type="Rhea" id="RHEA-COMP:17340"/>
        <dbReference type="ChEBI" id="CHEBI:33019"/>
        <dbReference type="ChEBI" id="CHEBI:61560"/>
        <dbReference type="ChEBI" id="CHEBI:173112"/>
        <dbReference type="EC" id="2.7.7.7"/>
    </reaction>
</comment>
<dbReference type="PRINTS" id="PR00106">
    <property type="entry name" value="DNAPOLB"/>
</dbReference>
<dbReference type="GO" id="GO:0003677">
    <property type="term" value="F:DNA binding"/>
    <property type="evidence" value="ECO:0007669"/>
    <property type="project" value="UniProtKB-KW"/>
</dbReference>
<proteinExistence type="inferred from homology"/>
<dbReference type="Gene3D" id="1.10.132.60">
    <property type="entry name" value="DNA polymerase family B, C-terminal domain"/>
    <property type="match status" value="1"/>
</dbReference>
<evidence type="ECO:0000259" key="9">
    <source>
        <dbReference type="Pfam" id="PF03104"/>
    </source>
</evidence>
<evidence type="ECO:0000256" key="7">
    <source>
        <dbReference type="ARBA" id="ARBA00049244"/>
    </source>
</evidence>
<dbReference type="InterPro" id="IPR023211">
    <property type="entry name" value="DNA_pol_palm_dom_sf"/>
</dbReference>
<evidence type="ECO:0000256" key="1">
    <source>
        <dbReference type="ARBA" id="ARBA00005755"/>
    </source>
</evidence>
<dbReference type="InterPro" id="IPR036397">
    <property type="entry name" value="RNaseH_sf"/>
</dbReference>
<dbReference type="Gene3D" id="3.30.342.10">
    <property type="entry name" value="DNA Polymerase, chain B, domain 1"/>
    <property type="match status" value="1"/>
</dbReference>
<dbReference type="EMBL" id="GG730043">
    <property type="protein sequence ID" value="EEZ93044.1"/>
    <property type="molecule type" value="Genomic_DNA"/>
</dbReference>
<keyword evidence="4" id="KW-0548">Nucleotidyltransferase</keyword>
<evidence type="ECO:0000256" key="2">
    <source>
        <dbReference type="ARBA" id="ARBA00012417"/>
    </source>
</evidence>
<protein>
    <recommendedName>
        <fullName evidence="2">DNA-directed DNA polymerase</fullName>
        <ecNumber evidence="2">2.7.7.7</ecNumber>
    </recommendedName>
</protein>
<dbReference type="GO" id="GO:0003887">
    <property type="term" value="F:DNA-directed DNA polymerase activity"/>
    <property type="evidence" value="ECO:0007669"/>
    <property type="project" value="UniProtKB-KW"/>
</dbReference>
<dbReference type="EC" id="2.7.7.7" evidence="2"/>
<dbReference type="Gene3D" id="1.10.287.690">
    <property type="entry name" value="Helix hairpin bin"/>
    <property type="match status" value="1"/>
</dbReference>
<evidence type="ECO:0000313" key="10">
    <source>
        <dbReference type="EMBL" id="EEZ93044.1"/>
    </source>
</evidence>
<dbReference type="InterPro" id="IPR042087">
    <property type="entry name" value="DNA_pol_B_thumb"/>
</dbReference>
<dbReference type="Gene3D" id="3.30.420.10">
    <property type="entry name" value="Ribonuclease H-like superfamily/Ribonuclease H"/>
    <property type="match status" value="1"/>
</dbReference>
<dbReference type="InterPro" id="IPR006134">
    <property type="entry name" value="DNA-dir_DNA_pol_B_multi_dom"/>
</dbReference>
<dbReference type="InterPro" id="IPR006172">
    <property type="entry name" value="DNA-dir_DNA_pol_B"/>
</dbReference>
<dbReference type="SMART" id="SM00486">
    <property type="entry name" value="POLBc"/>
    <property type="match status" value="1"/>
</dbReference>
<dbReference type="Gene3D" id="3.90.1600.10">
    <property type="entry name" value="Palm domain of DNA polymerase"/>
    <property type="match status" value="1"/>
</dbReference>
<feature type="domain" description="DNA-directed DNA polymerase family B exonuclease" evidence="9">
    <location>
        <begin position="100"/>
        <end position="279"/>
    </location>
</feature>
<dbReference type="AlphaFoldDB" id="D2EF18"/>
<dbReference type="NCBIfam" id="TIGR00592">
    <property type="entry name" value="pol2"/>
    <property type="match status" value="1"/>
</dbReference>
<dbReference type="InterPro" id="IPR012337">
    <property type="entry name" value="RNaseH-like_sf"/>
</dbReference>
<dbReference type="PANTHER" id="PTHR10322:SF23">
    <property type="entry name" value="DNA POLYMERASE DELTA CATALYTIC SUBUNIT"/>
    <property type="match status" value="1"/>
</dbReference>
<dbReference type="SUPFAM" id="SSF56672">
    <property type="entry name" value="DNA/RNA polymerases"/>
    <property type="match status" value="1"/>
</dbReference>
<evidence type="ECO:0000256" key="3">
    <source>
        <dbReference type="ARBA" id="ARBA00022679"/>
    </source>
</evidence>
<dbReference type="InterPro" id="IPR043502">
    <property type="entry name" value="DNA/RNA_pol_sf"/>
</dbReference>
<evidence type="ECO:0000259" key="8">
    <source>
        <dbReference type="Pfam" id="PF00136"/>
    </source>
</evidence>
<reference evidence="10 11" key="1">
    <citation type="journal article" date="2010" name="Proc. Natl. Acad. Sci. U.S.A.">
        <title>Enigmatic, ultrasmall, uncultivated Archaea.</title>
        <authorList>
            <person name="Baker B.J."/>
            <person name="Comolli L.R."/>
            <person name="Dick G.J."/>
            <person name="Hauser L.J."/>
            <person name="Hyatt D."/>
            <person name="Dill B.D."/>
            <person name="Land M.L."/>
            <person name="Verberkmoes N.C."/>
            <person name="Hettich R.L."/>
            <person name="Banfield J.F."/>
        </authorList>
    </citation>
    <scope>NUCLEOTIDE SEQUENCE [LARGE SCALE GENOMIC DNA]</scope>
</reference>
<name>D2EF18_PARA4</name>
<dbReference type="InterPro" id="IPR006133">
    <property type="entry name" value="DNA-dir_DNA_pol_B_exonuc"/>
</dbReference>
<evidence type="ECO:0000256" key="6">
    <source>
        <dbReference type="ARBA" id="ARBA00023125"/>
    </source>
</evidence>
<sequence length="738" mass="83609">MESTYFLIDADYTVVDNVPVVRLFCLNNKLERRIFYDKNFKPYCYVKTEKETFNKTAGGLSFIESVQEVEKYSLGKKMKVLQVFTSLPEDVPKIKQLSFQTYEADIPFYKRYLLDKGIGTFNRLIIDSEGDYIKNIKDEGIADFPINVAAIDIETFSKHSFPNPKSDPIIAVSIVSAGLKKCITWLNAESDNIIKAKDEKDLLLKLSEILSSNNFNVIVGYNSDSFDMPYIAERAKILGFRFTVSGFELKIKGERKKVAEINGLAHIDILNFIRNIYSIYNLKTEVLTLREVAAEITGERKGEFNWDDINEVFSNVKLATELCEYCIQDSNITLLVFNTVLPLITELNKLVGQTFADVSRMATGIVVENLIMKHAVIKNELIPNKPSDFQINDRIKKINVGAFVFQPTAGLYENIAVVDFRSLYPSIIVSHNICPSTIQLNGDQPSFTPKEERLGLIPSVLSEVITLRFEAKDRLKLEKDNKQLNARVLVLKLIANGFYGYLGYYNSRWYCFECAGATTALGRKYVQDVISTAESYKFKVLYADTDSAFIQFGERKQTVNEFINGINSKLPKPMELELQGFYARAIFVSSKGGIGAKKKYAMSDLDGNITIKGFQSVRRDWAVIAKNLQKEVLNKILLENDKEGAVATVKNIIEKIKTGQAGLDELVILTRLRKDPSSYQQTNRHISAVEKSGMKFVSGDTIKYIIAKGKNNESVSEKAVLYEIARKNKIKYDPDYYI</sequence>
<evidence type="ECO:0000256" key="4">
    <source>
        <dbReference type="ARBA" id="ARBA00022695"/>
    </source>
</evidence>
<accession>D2EF18</accession>
<dbReference type="PANTHER" id="PTHR10322">
    <property type="entry name" value="DNA POLYMERASE CATALYTIC SUBUNIT"/>
    <property type="match status" value="1"/>
</dbReference>
<keyword evidence="5" id="KW-0239">DNA-directed DNA polymerase</keyword>
<feature type="domain" description="DNA-directed DNA polymerase family B multifunctional" evidence="8">
    <location>
        <begin position="364"/>
        <end position="738"/>
    </location>
</feature>
<dbReference type="Pfam" id="PF03104">
    <property type="entry name" value="DNA_pol_B_exo1"/>
    <property type="match status" value="1"/>
</dbReference>
<dbReference type="GO" id="GO:0000166">
    <property type="term" value="F:nucleotide binding"/>
    <property type="evidence" value="ECO:0007669"/>
    <property type="project" value="InterPro"/>
</dbReference>
<keyword evidence="3" id="KW-0808">Transferase</keyword>
<evidence type="ECO:0000256" key="5">
    <source>
        <dbReference type="ARBA" id="ARBA00022932"/>
    </source>
</evidence>